<keyword evidence="3" id="KW-1185">Reference proteome</keyword>
<evidence type="ECO:0000256" key="1">
    <source>
        <dbReference type="SAM" id="MobiDB-lite"/>
    </source>
</evidence>
<reference evidence="2" key="1">
    <citation type="journal article" date="2023" name="Plant J.">
        <title>The genome of the king protea, Protea cynaroides.</title>
        <authorList>
            <person name="Chang J."/>
            <person name="Duong T.A."/>
            <person name="Schoeman C."/>
            <person name="Ma X."/>
            <person name="Roodt D."/>
            <person name="Barker N."/>
            <person name="Li Z."/>
            <person name="Van de Peer Y."/>
            <person name="Mizrachi E."/>
        </authorList>
    </citation>
    <scope>NUCLEOTIDE SEQUENCE</scope>
    <source>
        <tissue evidence="2">Young leaves</tissue>
    </source>
</reference>
<evidence type="ECO:0000313" key="2">
    <source>
        <dbReference type="EMBL" id="KAJ4971348.1"/>
    </source>
</evidence>
<dbReference type="Proteomes" id="UP001141806">
    <property type="component" value="Unassembled WGS sequence"/>
</dbReference>
<comment type="caution">
    <text evidence="2">The sequence shown here is derived from an EMBL/GenBank/DDBJ whole genome shotgun (WGS) entry which is preliminary data.</text>
</comment>
<sequence>MKKEIEEAWTQTRTRRREKHSLAEEKSTHKVESEGCLKNIKNEDWSWRLKKGAASSDLQNPSSGPLDLAREVEVVMVARLGTTTAACEYAFSLVGDDNGSLVASIYELVICGHLPSSVILRTVHGSISERPLAHRRPLPLINTPSHPPRPTQVQTLYSRGSITVNNGRPSLDPIYFSFGLCFIDRGTLTSSKLSADYRLESLS</sequence>
<dbReference type="EMBL" id="JAMYWD010000005">
    <property type="protein sequence ID" value="KAJ4971348.1"/>
    <property type="molecule type" value="Genomic_DNA"/>
</dbReference>
<organism evidence="2 3">
    <name type="scientific">Protea cynaroides</name>
    <dbReference type="NCBI Taxonomy" id="273540"/>
    <lineage>
        <taxon>Eukaryota</taxon>
        <taxon>Viridiplantae</taxon>
        <taxon>Streptophyta</taxon>
        <taxon>Embryophyta</taxon>
        <taxon>Tracheophyta</taxon>
        <taxon>Spermatophyta</taxon>
        <taxon>Magnoliopsida</taxon>
        <taxon>Proteales</taxon>
        <taxon>Proteaceae</taxon>
        <taxon>Protea</taxon>
    </lineage>
</organism>
<protein>
    <submittedName>
        <fullName evidence="2">Uncharacterized protein</fullName>
    </submittedName>
</protein>
<evidence type="ECO:0000313" key="3">
    <source>
        <dbReference type="Proteomes" id="UP001141806"/>
    </source>
</evidence>
<proteinExistence type="predicted"/>
<name>A0A9Q0KIN5_9MAGN</name>
<feature type="compositionally biased region" description="Basic and acidic residues" evidence="1">
    <location>
        <begin position="20"/>
        <end position="33"/>
    </location>
</feature>
<feature type="region of interest" description="Disordered" evidence="1">
    <location>
        <begin position="1"/>
        <end position="33"/>
    </location>
</feature>
<accession>A0A9Q0KIN5</accession>
<gene>
    <name evidence="2" type="ORF">NE237_004447</name>
</gene>
<dbReference type="AlphaFoldDB" id="A0A9Q0KIN5"/>